<evidence type="ECO:0000256" key="6">
    <source>
        <dbReference type="SAM" id="SignalP"/>
    </source>
</evidence>
<evidence type="ECO:0000256" key="3">
    <source>
        <dbReference type="ARBA" id="ARBA00022692"/>
    </source>
</evidence>
<dbReference type="InterPro" id="IPR026265">
    <property type="entry name" value="LptC"/>
</dbReference>
<dbReference type="RefSeq" id="WP_150088448.1">
    <property type="nucleotide sequence ID" value="NZ_VWSF01000007.1"/>
</dbReference>
<evidence type="ECO:0000313" key="8">
    <source>
        <dbReference type="Proteomes" id="UP000323426"/>
    </source>
</evidence>
<keyword evidence="4" id="KW-1133">Transmembrane helix</keyword>
<dbReference type="InterPro" id="IPR010664">
    <property type="entry name" value="LipoPS_assembly_LptC-rel"/>
</dbReference>
<dbReference type="GO" id="GO:0015221">
    <property type="term" value="F:lipopolysaccharide transmembrane transporter activity"/>
    <property type="evidence" value="ECO:0007669"/>
    <property type="project" value="InterPro"/>
</dbReference>
<dbReference type="AlphaFoldDB" id="A0A5M6DJK3"/>
<dbReference type="Pfam" id="PF06835">
    <property type="entry name" value="LptC"/>
    <property type="match status" value="1"/>
</dbReference>
<comment type="caution">
    <text evidence="7">The sequence shown here is derived from an EMBL/GenBank/DDBJ whole genome shotgun (WGS) entry which is preliminary data.</text>
</comment>
<name>A0A5M6DJK3_9BACT</name>
<protein>
    <submittedName>
        <fullName evidence="7">LPS export ABC transporter periplasmic protein LptC</fullName>
    </submittedName>
</protein>
<organism evidence="7 8">
    <name type="scientific">Adhaeribacter rhizoryzae</name>
    <dbReference type="NCBI Taxonomy" id="2607907"/>
    <lineage>
        <taxon>Bacteria</taxon>
        <taxon>Pseudomonadati</taxon>
        <taxon>Bacteroidota</taxon>
        <taxon>Cytophagia</taxon>
        <taxon>Cytophagales</taxon>
        <taxon>Hymenobacteraceae</taxon>
        <taxon>Adhaeribacter</taxon>
    </lineage>
</organism>
<sequence>MKRFVLYLWLLVALSSLTFCQKTDDDLKKKVVYKGPIAETRDLLTLYSDSAKLKIKLTSPLQLQYESGDGVYPKGLDLVFFDEKGNVNNTLRANYGKYLRQKDMYIIRGNVILHNPNKSETLRTEELQWDRQTRKIFTDKFVTIQTKDDILKGYGMTSNQDFSNPIILKPTGIISLQQ</sequence>
<dbReference type="GO" id="GO:0017089">
    <property type="term" value="F:glycolipid transfer activity"/>
    <property type="evidence" value="ECO:0007669"/>
    <property type="project" value="TreeGrafter"/>
</dbReference>
<evidence type="ECO:0000256" key="4">
    <source>
        <dbReference type="ARBA" id="ARBA00022989"/>
    </source>
</evidence>
<dbReference type="InterPro" id="IPR052363">
    <property type="entry name" value="LPS_export_LptC"/>
</dbReference>
<keyword evidence="5" id="KW-0472">Membrane</keyword>
<accession>A0A5M6DJK3</accession>
<reference evidence="7 8" key="1">
    <citation type="submission" date="2019-09" db="EMBL/GenBank/DDBJ databases">
        <title>Genome sequence and assembly of Adhaeribacter sp.</title>
        <authorList>
            <person name="Chhetri G."/>
        </authorList>
    </citation>
    <scope>NUCLEOTIDE SEQUENCE [LARGE SCALE GENOMIC DNA]</scope>
    <source>
        <strain evidence="7 8">DK36</strain>
    </source>
</reference>
<evidence type="ECO:0000313" key="7">
    <source>
        <dbReference type="EMBL" id="KAA5546399.1"/>
    </source>
</evidence>
<keyword evidence="2" id="KW-0997">Cell inner membrane</keyword>
<dbReference type="GO" id="GO:0030288">
    <property type="term" value="C:outer membrane-bounded periplasmic space"/>
    <property type="evidence" value="ECO:0007669"/>
    <property type="project" value="TreeGrafter"/>
</dbReference>
<feature type="signal peptide" evidence="6">
    <location>
        <begin position="1"/>
        <end position="20"/>
    </location>
</feature>
<dbReference type="PANTHER" id="PTHR37481">
    <property type="entry name" value="LIPOPOLYSACCHARIDE EXPORT SYSTEM PROTEIN LPTC"/>
    <property type="match status" value="1"/>
</dbReference>
<keyword evidence="8" id="KW-1185">Reference proteome</keyword>
<gene>
    <name evidence="7" type="primary">lptC</name>
    <name evidence="7" type="ORF">F0145_10915</name>
</gene>
<dbReference type="PANTHER" id="PTHR37481:SF1">
    <property type="entry name" value="LIPOPOLYSACCHARIDE EXPORT SYSTEM PROTEIN LPTC"/>
    <property type="match status" value="1"/>
</dbReference>
<keyword evidence="1" id="KW-1003">Cell membrane</keyword>
<proteinExistence type="predicted"/>
<dbReference type="GO" id="GO:0005886">
    <property type="term" value="C:plasma membrane"/>
    <property type="evidence" value="ECO:0007669"/>
    <property type="project" value="InterPro"/>
</dbReference>
<evidence type="ECO:0000256" key="1">
    <source>
        <dbReference type="ARBA" id="ARBA00022475"/>
    </source>
</evidence>
<feature type="chain" id="PRO_5024418451" evidence="6">
    <location>
        <begin position="21"/>
        <end position="178"/>
    </location>
</feature>
<dbReference type="NCBIfam" id="TIGR04409">
    <property type="entry name" value="LptC_YrbK"/>
    <property type="match status" value="1"/>
</dbReference>
<dbReference type="EMBL" id="VWSF01000007">
    <property type="protein sequence ID" value="KAA5546399.1"/>
    <property type="molecule type" value="Genomic_DNA"/>
</dbReference>
<keyword evidence="6" id="KW-0732">Signal</keyword>
<evidence type="ECO:0000256" key="2">
    <source>
        <dbReference type="ARBA" id="ARBA00022519"/>
    </source>
</evidence>
<evidence type="ECO:0000256" key="5">
    <source>
        <dbReference type="ARBA" id="ARBA00023136"/>
    </source>
</evidence>
<keyword evidence="3" id="KW-0812">Transmembrane</keyword>
<dbReference type="Gene3D" id="2.60.450.10">
    <property type="entry name" value="Lipopolysaccharide (LPS) transport protein A like domain"/>
    <property type="match status" value="1"/>
</dbReference>
<dbReference type="Proteomes" id="UP000323426">
    <property type="component" value="Unassembled WGS sequence"/>
</dbReference>